<dbReference type="Proteomes" id="UP000786662">
    <property type="component" value="Unassembled WGS sequence"/>
</dbReference>
<reference evidence="2" key="1">
    <citation type="submission" date="2020-07" db="EMBL/GenBank/DDBJ databases">
        <title>Huge and variable diversity of episymbiotic CPR bacteria and DPANN archaea in groundwater ecosystems.</title>
        <authorList>
            <person name="He C.Y."/>
            <person name="Keren R."/>
            <person name="Whittaker M."/>
            <person name="Farag I.F."/>
            <person name="Doudna J."/>
            <person name="Cate J.H.D."/>
            <person name="Banfield J.F."/>
        </authorList>
    </citation>
    <scope>NUCLEOTIDE SEQUENCE</scope>
    <source>
        <strain evidence="2">NC_groundwater_191_Ag_S-0.1um_45_8</strain>
    </source>
</reference>
<sequence length="152" mass="16800">MNPEDQNQNSQLNQYRNKIILAAVAVVVIAAGFYLLLKKDSGTAEDGAGVKYEAVPAVVLNVAANKLWLSFPLDEDKKVEFVVLDTTSIVRLDFTSNGPQENKISLAELRQGDNILVYYKVKGDELELNRVEFLNFPPPPEGVKVPINPPAF</sequence>
<evidence type="ECO:0000313" key="2">
    <source>
        <dbReference type="EMBL" id="MBI2052085.1"/>
    </source>
</evidence>
<keyword evidence="1" id="KW-0812">Transmembrane</keyword>
<proteinExistence type="predicted"/>
<keyword evidence="1" id="KW-0472">Membrane</keyword>
<evidence type="ECO:0008006" key="4">
    <source>
        <dbReference type="Google" id="ProtNLM"/>
    </source>
</evidence>
<dbReference type="EMBL" id="JACOYY010000006">
    <property type="protein sequence ID" value="MBI2052085.1"/>
    <property type="molecule type" value="Genomic_DNA"/>
</dbReference>
<evidence type="ECO:0000313" key="3">
    <source>
        <dbReference type="Proteomes" id="UP000786662"/>
    </source>
</evidence>
<evidence type="ECO:0000256" key="1">
    <source>
        <dbReference type="SAM" id="Phobius"/>
    </source>
</evidence>
<keyword evidence="1" id="KW-1133">Transmembrane helix</keyword>
<name>A0A9D6HTM7_9BACT</name>
<gene>
    <name evidence="2" type="ORF">HYT38_00190</name>
</gene>
<organism evidence="2 3">
    <name type="scientific">Candidatus Sungiibacteriota bacterium</name>
    <dbReference type="NCBI Taxonomy" id="2750080"/>
    <lineage>
        <taxon>Bacteria</taxon>
        <taxon>Candidatus Sungiibacteriota</taxon>
    </lineage>
</organism>
<dbReference type="AlphaFoldDB" id="A0A9D6HTM7"/>
<feature type="transmembrane region" description="Helical" evidence="1">
    <location>
        <begin position="19"/>
        <end position="37"/>
    </location>
</feature>
<accession>A0A9D6HTM7</accession>
<comment type="caution">
    <text evidence="2">The sequence shown here is derived from an EMBL/GenBank/DDBJ whole genome shotgun (WGS) entry which is preliminary data.</text>
</comment>
<protein>
    <recommendedName>
        <fullName evidence="4">Transmembrane protein</fullName>
    </recommendedName>
</protein>